<dbReference type="AlphaFoldDB" id="A0AAE4R2J2"/>
<comment type="caution">
    <text evidence="4">The sequence shown here is derived from an EMBL/GenBank/DDBJ whole genome shotgun (WGS) entry which is preliminary data.</text>
</comment>
<feature type="transmembrane region" description="Helical" evidence="1">
    <location>
        <begin position="21"/>
        <end position="43"/>
    </location>
</feature>
<evidence type="ECO:0000313" key="6">
    <source>
        <dbReference type="Proteomes" id="UP001185922"/>
    </source>
</evidence>
<gene>
    <name evidence="3" type="ORF">R3P94_12620</name>
    <name evidence="4" type="ORF">R3Q15_09075</name>
</gene>
<protein>
    <submittedName>
        <fullName evidence="4">MlaD family protein</fullName>
    </submittedName>
</protein>
<dbReference type="Proteomes" id="UP001185922">
    <property type="component" value="Unassembled WGS sequence"/>
</dbReference>
<name>A0AAE4R2J2_9ACTN</name>
<evidence type="ECO:0000256" key="1">
    <source>
        <dbReference type="SAM" id="Phobius"/>
    </source>
</evidence>
<dbReference type="EMBL" id="JAWLKH010000007">
    <property type="protein sequence ID" value="MDV6312039.1"/>
    <property type="molecule type" value="Genomic_DNA"/>
</dbReference>
<evidence type="ECO:0000313" key="4">
    <source>
        <dbReference type="EMBL" id="MDV6312039.1"/>
    </source>
</evidence>
<dbReference type="EMBL" id="JAWLKI010000012">
    <property type="protein sequence ID" value="MDV6308149.1"/>
    <property type="molecule type" value="Genomic_DNA"/>
</dbReference>
<organism evidence="4 6">
    <name type="scientific">Gordonia amicalis</name>
    <dbReference type="NCBI Taxonomy" id="89053"/>
    <lineage>
        <taxon>Bacteria</taxon>
        <taxon>Bacillati</taxon>
        <taxon>Actinomycetota</taxon>
        <taxon>Actinomycetes</taxon>
        <taxon>Mycobacteriales</taxon>
        <taxon>Gordoniaceae</taxon>
        <taxon>Gordonia</taxon>
    </lineage>
</organism>
<keyword evidence="5" id="KW-1185">Reference proteome</keyword>
<dbReference type="InterPro" id="IPR003399">
    <property type="entry name" value="Mce/MlaD"/>
</dbReference>
<proteinExistence type="predicted"/>
<dbReference type="GO" id="GO:0005576">
    <property type="term" value="C:extracellular region"/>
    <property type="evidence" value="ECO:0007669"/>
    <property type="project" value="TreeGrafter"/>
</dbReference>
<dbReference type="InterPro" id="IPR052336">
    <property type="entry name" value="MlaD_Phospholipid_Transporter"/>
</dbReference>
<dbReference type="GeneID" id="77170326"/>
<dbReference type="RefSeq" id="WP_006435141.1">
    <property type="nucleotide sequence ID" value="NZ_CP091855.1"/>
</dbReference>
<dbReference type="PANTHER" id="PTHR33371:SF18">
    <property type="entry name" value="MCE-FAMILY PROTEIN MCE3C"/>
    <property type="match status" value="1"/>
</dbReference>
<feature type="domain" description="Mce/MlaD" evidence="2">
    <location>
        <begin position="48"/>
        <end position="122"/>
    </location>
</feature>
<dbReference type="Pfam" id="PF02470">
    <property type="entry name" value="MlaD"/>
    <property type="match status" value="1"/>
</dbReference>
<evidence type="ECO:0000313" key="5">
    <source>
        <dbReference type="Proteomes" id="UP001185779"/>
    </source>
</evidence>
<evidence type="ECO:0000259" key="2">
    <source>
        <dbReference type="Pfam" id="PF02470"/>
    </source>
</evidence>
<keyword evidence="1" id="KW-1133">Transmembrane helix</keyword>
<keyword evidence="1" id="KW-0472">Membrane</keyword>
<dbReference type="Proteomes" id="UP001185779">
    <property type="component" value="Unassembled WGS sequence"/>
</dbReference>
<keyword evidence="1" id="KW-0812">Transmembrane</keyword>
<accession>A0AAE4R2J2</accession>
<sequence>MSDTRSKTLIGSEYASSRSQMWWAAISIAVVAIVIATTGILYLKPPGNQTFHLQLSESGNLRAGDTVRVAGIPVGKVLGLTLEDDHVDVEFTVKNDVFVGDTTSVSVRMLTPVGGLYLAMMPSGTNPLREPIPQSRAAVPFLVNDLVKSAVEVTDEIDTRALRDAMSASSDALAGAPGSVRSTVTNMQRIIELFAEQKNQITDLLSLSNEYVGAVLDNKALITEVIRAYAVLGPSTMASATETKIFADSTSVLVGVVFDFLSGPYQQKIEPLLGPVVEARNLSKEMEDWSTQVVDQLRATLLSLGELAGPEGKALVDQSGLTTELPDVCLPVPGRIC</sequence>
<reference evidence="4 5" key="1">
    <citation type="submission" date="2023-10" db="EMBL/GenBank/DDBJ databases">
        <title>Development of a sustainable strategy for remediation of hydrocarbon-contaminated territories based on the waste exchange concept.</title>
        <authorList>
            <person name="Krivoruchko A."/>
        </authorList>
    </citation>
    <scope>NUCLEOTIDE SEQUENCE</scope>
    <source>
        <strain evidence="3 5">IEGM 1266</strain>
        <strain evidence="4">IEGM 1279</strain>
    </source>
</reference>
<dbReference type="PANTHER" id="PTHR33371">
    <property type="entry name" value="INTERMEMBRANE PHOSPHOLIPID TRANSPORT SYSTEM BINDING PROTEIN MLAD-RELATED"/>
    <property type="match status" value="1"/>
</dbReference>
<evidence type="ECO:0000313" key="3">
    <source>
        <dbReference type="EMBL" id="MDV6308149.1"/>
    </source>
</evidence>